<evidence type="ECO:0000313" key="4">
    <source>
        <dbReference type="EMBL" id="BBY18138.1"/>
    </source>
</evidence>
<dbReference type="PRINTS" id="PR00081">
    <property type="entry name" value="GDHRDH"/>
</dbReference>
<dbReference type="Gene3D" id="3.40.50.720">
    <property type="entry name" value="NAD(P)-binding Rossmann-like Domain"/>
    <property type="match status" value="1"/>
</dbReference>
<keyword evidence="5" id="KW-1185">Reference proteome</keyword>
<protein>
    <submittedName>
        <fullName evidence="4">Oxidoreductase</fullName>
    </submittedName>
</protein>
<dbReference type="InterPro" id="IPR036291">
    <property type="entry name" value="NAD(P)-bd_dom_sf"/>
</dbReference>
<evidence type="ECO:0000256" key="1">
    <source>
        <dbReference type="ARBA" id="ARBA00006484"/>
    </source>
</evidence>
<dbReference type="InterPro" id="IPR020904">
    <property type="entry name" value="Sc_DH/Rdtase_CS"/>
</dbReference>
<dbReference type="Proteomes" id="UP000466607">
    <property type="component" value="Chromosome"/>
</dbReference>
<dbReference type="Pfam" id="PF00106">
    <property type="entry name" value="adh_short"/>
    <property type="match status" value="1"/>
</dbReference>
<gene>
    <name evidence="4" type="ORF">MLIT_37300</name>
</gene>
<dbReference type="AlphaFoldDB" id="A0AAD1IUV3"/>
<evidence type="ECO:0000256" key="3">
    <source>
        <dbReference type="SAM" id="MobiDB-lite"/>
    </source>
</evidence>
<dbReference type="PANTHER" id="PTHR44196">
    <property type="entry name" value="DEHYDROGENASE/REDUCTASE SDR FAMILY MEMBER 7B"/>
    <property type="match status" value="1"/>
</dbReference>
<dbReference type="SUPFAM" id="SSF51735">
    <property type="entry name" value="NAD(P)-binding Rossmann-fold domains"/>
    <property type="match status" value="1"/>
</dbReference>
<dbReference type="EMBL" id="AP022586">
    <property type="protein sequence ID" value="BBY18138.1"/>
    <property type="molecule type" value="Genomic_DNA"/>
</dbReference>
<dbReference type="GO" id="GO:0016020">
    <property type="term" value="C:membrane"/>
    <property type="evidence" value="ECO:0007669"/>
    <property type="project" value="TreeGrafter"/>
</dbReference>
<evidence type="ECO:0000256" key="2">
    <source>
        <dbReference type="ARBA" id="ARBA00023002"/>
    </source>
</evidence>
<feature type="region of interest" description="Disordered" evidence="3">
    <location>
        <begin position="22"/>
        <end position="82"/>
    </location>
</feature>
<dbReference type="GO" id="GO:0016491">
    <property type="term" value="F:oxidoreductase activity"/>
    <property type="evidence" value="ECO:0007669"/>
    <property type="project" value="UniProtKB-KW"/>
</dbReference>
<comment type="similarity">
    <text evidence="1">Belongs to the short-chain dehydrogenases/reductases (SDR) family.</text>
</comment>
<reference evidence="4 5" key="1">
    <citation type="journal article" date="2019" name="Emerg. Microbes Infect.">
        <title>Comprehensive subspecies identification of 175 nontuberculous mycobacteria species based on 7547 genomic profiles.</title>
        <authorList>
            <person name="Matsumoto Y."/>
            <person name="Kinjo T."/>
            <person name="Motooka D."/>
            <person name="Nabeya D."/>
            <person name="Jung N."/>
            <person name="Uechi K."/>
            <person name="Horii T."/>
            <person name="Iida T."/>
            <person name="Fujita J."/>
            <person name="Nakamura S."/>
        </authorList>
    </citation>
    <scope>NUCLEOTIDE SEQUENCE [LARGE SCALE GENOMIC DNA]</scope>
    <source>
        <strain evidence="4 5">JCM 17423</strain>
    </source>
</reference>
<name>A0AAD1IUV3_9MYCO</name>
<organism evidence="4 5">
    <name type="scientific">Mycolicibacterium litorale</name>
    <dbReference type="NCBI Taxonomy" id="758802"/>
    <lineage>
        <taxon>Bacteria</taxon>
        <taxon>Bacillati</taxon>
        <taxon>Actinomycetota</taxon>
        <taxon>Actinomycetes</taxon>
        <taxon>Mycobacteriales</taxon>
        <taxon>Mycobacteriaceae</taxon>
        <taxon>Mycolicibacterium</taxon>
    </lineage>
</organism>
<sequence length="337" mass="36518">MHWTLPNRDAVVGAANPQFRRDGVRAPALPASLRDPLPTGSRPTGQCPVEMVDSIDDRSSSVQESHAAKRPETNRFNQGEENPVKISGNTIFIPGSTSGIGLALALALHARGNTVVIGGRRREELDRIATEHPELGAVTIDTTDPDSIRRAAAQVQAEYPDLNVLIAMAGIMRMEDWHHPDTFLDTATTTVETNLLGPIRLIAAFIEHLQKQPDSTIVTVSSGLAFAPLQVTPTYNASKAAIHMLGESIRLQLADTSVKVLELVPPSVRTGLMPGQETNDAAMPLDEFVAEVMALIEAEPETHEILVDRVKFLRYGEARGDYDDVVARLNAADPHGK</sequence>
<accession>A0AAD1IUV3</accession>
<dbReference type="InterPro" id="IPR002347">
    <property type="entry name" value="SDR_fam"/>
</dbReference>
<proteinExistence type="inferred from homology"/>
<keyword evidence="2" id="KW-0560">Oxidoreductase</keyword>
<dbReference type="PANTHER" id="PTHR44196:SF1">
    <property type="entry name" value="DEHYDROGENASE_REDUCTASE SDR FAMILY MEMBER 7B"/>
    <property type="match status" value="1"/>
</dbReference>
<dbReference type="PROSITE" id="PS00061">
    <property type="entry name" value="ADH_SHORT"/>
    <property type="match status" value="1"/>
</dbReference>
<evidence type="ECO:0000313" key="5">
    <source>
        <dbReference type="Proteomes" id="UP000466607"/>
    </source>
</evidence>